<feature type="compositionally biased region" description="Basic residues" evidence="1">
    <location>
        <begin position="16"/>
        <end position="25"/>
    </location>
</feature>
<sequence length="70" mass="7795">MARHVSGTPLSARPITPRRRRRGLNRVRTTTTSCAAASTADETQQHAGPTLRWVLIPDAAGRIRPRAEWH</sequence>
<comment type="caution">
    <text evidence="2">The sequence shown here is derived from an EMBL/GenBank/DDBJ whole genome shotgun (WGS) entry which is preliminary data.</text>
</comment>
<accession>A0ABP7FCQ3</accession>
<feature type="compositionally biased region" description="Low complexity" evidence="1">
    <location>
        <begin position="26"/>
        <end position="40"/>
    </location>
</feature>
<feature type="region of interest" description="Disordered" evidence="1">
    <location>
        <begin position="1"/>
        <end position="46"/>
    </location>
</feature>
<keyword evidence="3" id="KW-1185">Reference proteome</keyword>
<evidence type="ECO:0000256" key="1">
    <source>
        <dbReference type="SAM" id="MobiDB-lite"/>
    </source>
</evidence>
<dbReference type="Proteomes" id="UP001500908">
    <property type="component" value="Unassembled WGS sequence"/>
</dbReference>
<reference evidence="3" key="1">
    <citation type="journal article" date="2019" name="Int. J. Syst. Evol. Microbiol.">
        <title>The Global Catalogue of Microorganisms (GCM) 10K type strain sequencing project: providing services to taxonomists for standard genome sequencing and annotation.</title>
        <authorList>
            <consortium name="The Broad Institute Genomics Platform"/>
            <consortium name="The Broad Institute Genome Sequencing Center for Infectious Disease"/>
            <person name="Wu L."/>
            <person name="Ma J."/>
        </authorList>
    </citation>
    <scope>NUCLEOTIDE SEQUENCE [LARGE SCALE GENOMIC DNA]</scope>
    <source>
        <strain evidence="3">JCM 17137</strain>
    </source>
</reference>
<protein>
    <submittedName>
        <fullName evidence="2">Uncharacterized protein</fullName>
    </submittedName>
</protein>
<evidence type="ECO:0000313" key="2">
    <source>
        <dbReference type="EMBL" id="GAA3732875.1"/>
    </source>
</evidence>
<proteinExistence type="predicted"/>
<organism evidence="2 3">
    <name type="scientific">Salinactinospora qingdaonensis</name>
    <dbReference type="NCBI Taxonomy" id="702744"/>
    <lineage>
        <taxon>Bacteria</taxon>
        <taxon>Bacillati</taxon>
        <taxon>Actinomycetota</taxon>
        <taxon>Actinomycetes</taxon>
        <taxon>Streptosporangiales</taxon>
        <taxon>Nocardiopsidaceae</taxon>
        <taxon>Salinactinospora</taxon>
    </lineage>
</organism>
<dbReference type="RefSeq" id="WP_344968125.1">
    <property type="nucleotide sequence ID" value="NZ_BAABDD010000004.1"/>
</dbReference>
<name>A0ABP7FCQ3_9ACTN</name>
<evidence type="ECO:0000313" key="3">
    <source>
        <dbReference type="Proteomes" id="UP001500908"/>
    </source>
</evidence>
<gene>
    <name evidence="2" type="ORF">GCM10022402_11730</name>
</gene>
<dbReference type="EMBL" id="BAABDD010000004">
    <property type="protein sequence ID" value="GAA3732875.1"/>
    <property type="molecule type" value="Genomic_DNA"/>
</dbReference>